<evidence type="ECO:0000256" key="2">
    <source>
        <dbReference type="ARBA" id="ARBA00005336"/>
    </source>
</evidence>
<dbReference type="Pfam" id="PF00933">
    <property type="entry name" value="Glyco_hydro_3"/>
    <property type="match status" value="1"/>
</dbReference>
<dbReference type="Gene3D" id="3.20.20.300">
    <property type="entry name" value="Glycoside hydrolase, family 3, N-terminal domain"/>
    <property type="match status" value="1"/>
</dbReference>
<dbReference type="GO" id="GO:0004563">
    <property type="term" value="F:beta-N-acetylhexosaminidase activity"/>
    <property type="evidence" value="ECO:0007669"/>
    <property type="project" value="UniProtKB-EC"/>
</dbReference>
<dbReference type="PANTHER" id="PTHR30480">
    <property type="entry name" value="BETA-HEXOSAMINIDASE-RELATED"/>
    <property type="match status" value="1"/>
</dbReference>
<dbReference type="GO" id="GO:0005975">
    <property type="term" value="P:carbohydrate metabolic process"/>
    <property type="evidence" value="ECO:0007669"/>
    <property type="project" value="InterPro"/>
</dbReference>
<reference evidence="8" key="1">
    <citation type="submission" date="2023-02" db="EMBL/GenBank/DDBJ databases">
        <title>Gut commensal Christensenella minuta modulates host metabolism via a new class of secondary bile acids.</title>
        <authorList>
            <person name="Liu C."/>
        </authorList>
    </citation>
    <scope>NUCLEOTIDE SEQUENCE</scope>
    <source>
        <strain evidence="8">CA70</strain>
    </source>
</reference>
<evidence type="ECO:0000256" key="1">
    <source>
        <dbReference type="ARBA" id="ARBA00001231"/>
    </source>
</evidence>
<dbReference type="GO" id="GO:0009254">
    <property type="term" value="P:peptidoglycan turnover"/>
    <property type="evidence" value="ECO:0007669"/>
    <property type="project" value="TreeGrafter"/>
</dbReference>
<keyword evidence="4 8" id="KW-0378">Hydrolase</keyword>
<dbReference type="InterPro" id="IPR050226">
    <property type="entry name" value="NagZ_Beta-hexosaminidase"/>
</dbReference>
<dbReference type="InterPro" id="IPR017853">
    <property type="entry name" value="GH"/>
</dbReference>
<evidence type="ECO:0000256" key="5">
    <source>
        <dbReference type="ARBA" id="ARBA00023295"/>
    </source>
</evidence>
<evidence type="ECO:0000313" key="8">
    <source>
        <dbReference type="EMBL" id="XCC63013.1"/>
    </source>
</evidence>
<name>A0AAU8AA81_9FIRM</name>
<feature type="signal peptide" evidence="6">
    <location>
        <begin position="1"/>
        <end position="20"/>
    </location>
</feature>
<sequence>MKSKITALFLCGAFFLAGCAAGGISERSVMPTEVKAAEDSVTPEDTAALSPMPTPELKTLLGMIVEIGESSFVLKEKSSGETLSFLFGDGLDRAVTHSVHSAETAAAESLPSVRTIEAGDVVETLYFESAGERIAAQIELKEKAPDPPFNLYEDRAEEIMREMTVEEKVGQLFFVRCPETDAAETAAEYHPAGYILFDRDFKDKTKQEVRAAVDRYQQAADIGMLIGVDEEGGTVKRVGKYEQLCGETFLSPQELYAQGGTEAVLEDTARKSEILLELGINVNLAPVCDVSTSPDDFIYERTLGKDAVETAEYTAAVVEQMNKSSIGCTLKHFPGYGSNEDTHTGIAQDTRPYDEFAENDFLPFEAGIAQNAGSVLVCHNIVECMDGNRPASLSPEVHEVLRDDLGFSGVIMTDDLYMDAIRGEYGTGEAAVLAVQAGNDLVLSSQFEAQYDAVLEAVKNGTLTQERIDESVRRVLCWKLSLGIID</sequence>
<keyword evidence="6" id="KW-0732">Signal</keyword>
<evidence type="ECO:0000256" key="3">
    <source>
        <dbReference type="ARBA" id="ARBA00012663"/>
    </source>
</evidence>
<dbReference type="InterPro" id="IPR036962">
    <property type="entry name" value="Glyco_hydro_3_N_sf"/>
</dbReference>
<feature type="domain" description="Glycoside hydrolase family 3 N-terminal" evidence="7">
    <location>
        <begin position="164"/>
        <end position="476"/>
    </location>
</feature>
<gene>
    <name evidence="8" type="ORF">PUP29_03605</name>
</gene>
<dbReference type="SUPFAM" id="SSF51445">
    <property type="entry name" value="(Trans)glycosidases"/>
    <property type="match status" value="1"/>
</dbReference>
<comment type="catalytic activity">
    <reaction evidence="1">
        <text>Hydrolysis of terminal non-reducing N-acetyl-D-hexosamine residues in N-acetyl-beta-D-hexosaminides.</text>
        <dbReference type="EC" id="3.2.1.52"/>
    </reaction>
</comment>
<dbReference type="EMBL" id="CP117826">
    <property type="protein sequence ID" value="XCC63013.1"/>
    <property type="molecule type" value="Genomic_DNA"/>
</dbReference>
<evidence type="ECO:0000259" key="7">
    <source>
        <dbReference type="Pfam" id="PF00933"/>
    </source>
</evidence>
<organism evidence="8">
    <name type="scientific">Christensenella massiliensis</name>
    <dbReference type="NCBI Taxonomy" id="1805714"/>
    <lineage>
        <taxon>Bacteria</taxon>
        <taxon>Bacillati</taxon>
        <taxon>Bacillota</taxon>
        <taxon>Clostridia</taxon>
        <taxon>Christensenellales</taxon>
        <taxon>Christensenellaceae</taxon>
        <taxon>Christensenella</taxon>
    </lineage>
</organism>
<dbReference type="EC" id="3.2.1.52" evidence="3"/>
<dbReference type="InterPro" id="IPR001764">
    <property type="entry name" value="Glyco_hydro_3_N"/>
</dbReference>
<evidence type="ECO:0000256" key="4">
    <source>
        <dbReference type="ARBA" id="ARBA00022801"/>
    </source>
</evidence>
<comment type="similarity">
    <text evidence="2">Belongs to the glycosyl hydrolase 3 family.</text>
</comment>
<dbReference type="AlphaFoldDB" id="A0AAU8AA81"/>
<accession>A0AAU8AA81</accession>
<dbReference type="PANTHER" id="PTHR30480:SF13">
    <property type="entry name" value="BETA-HEXOSAMINIDASE"/>
    <property type="match status" value="1"/>
</dbReference>
<protein>
    <recommendedName>
        <fullName evidence="3">beta-N-acetylhexosaminidase</fullName>
        <ecNumber evidence="3">3.2.1.52</ecNumber>
    </recommendedName>
</protein>
<dbReference type="PROSITE" id="PS51257">
    <property type="entry name" value="PROKAR_LIPOPROTEIN"/>
    <property type="match status" value="1"/>
</dbReference>
<proteinExistence type="inferred from homology"/>
<keyword evidence="5" id="KW-0326">Glycosidase</keyword>
<feature type="chain" id="PRO_5043930362" description="beta-N-acetylhexosaminidase" evidence="6">
    <location>
        <begin position="21"/>
        <end position="486"/>
    </location>
</feature>
<dbReference type="RefSeq" id="WP_353423853.1">
    <property type="nucleotide sequence ID" value="NZ_CP117826.1"/>
</dbReference>
<evidence type="ECO:0000256" key="6">
    <source>
        <dbReference type="SAM" id="SignalP"/>
    </source>
</evidence>